<proteinExistence type="predicted"/>
<dbReference type="RefSeq" id="WP_090270969.1">
    <property type="nucleotide sequence ID" value="NZ_FOEP01000016.1"/>
</dbReference>
<dbReference type="OrthoDB" id="7875126at2"/>
<evidence type="ECO:0000256" key="1">
    <source>
        <dbReference type="SAM" id="SignalP"/>
    </source>
</evidence>
<reference evidence="2 3" key="1">
    <citation type="submission" date="2016-10" db="EMBL/GenBank/DDBJ databases">
        <authorList>
            <person name="de Groot N.N."/>
        </authorList>
    </citation>
    <scope>NUCLEOTIDE SEQUENCE [LARGE SCALE GENOMIC DNA]</scope>
    <source>
        <strain evidence="2 3">DSM 22007</strain>
    </source>
</reference>
<dbReference type="STRING" id="657014.SAMN04488092_11622"/>
<name>A0A1H9JTG1_9RHOB</name>
<evidence type="ECO:0000313" key="3">
    <source>
        <dbReference type="Proteomes" id="UP000198634"/>
    </source>
</evidence>
<keyword evidence="1" id="KW-0732">Signal</keyword>
<organism evidence="2 3">
    <name type="scientific">Thalassovita taeanensis</name>
    <dbReference type="NCBI Taxonomy" id="657014"/>
    <lineage>
        <taxon>Bacteria</taxon>
        <taxon>Pseudomonadati</taxon>
        <taxon>Pseudomonadota</taxon>
        <taxon>Alphaproteobacteria</taxon>
        <taxon>Rhodobacterales</taxon>
        <taxon>Roseobacteraceae</taxon>
        <taxon>Thalassovita</taxon>
    </lineage>
</organism>
<feature type="chain" id="PRO_5009300960" evidence="1">
    <location>
        <begin position="19"/>
        <end position="102"/>
    </location>
</feature>
<feature type="signal peptide" evidence="1">
    <location>
        <begin position="1"/>
        <end position="18"/>
    </location>
</feature>
<dbReference type="EMBL" id="FOEP01000016">
    <property type="protein sequence ID" value="SEQ90122.1"/>
    <property type="molecule type" value="Genomic_DNA"/>
</dbReference>
<gene>
    <name evidence="2" type="ORF">SAMN04488092_11622</name>
</gene>
<sequence length="102" mass="11163">MIRFLTVAALVLAGPAFAETDAEKQDRCALQSDIVAQAVDLRSRHKSEMRATKTIQKAEGIAGTKYQANVDVLVNWVYSLPDDQVNEGVARSFTDACLAYSQ</sequence>
<accession>A0A1H9JTG1</accession>
<dbReference type="AlphaFoldDB" id="A0A1H9JTG1"/>
<keyword evidence="3" id="KW-1185">Reference proteome</keyword>
<protein>
    <submittedName>
        <fullName evidence="2">Uncharacterized protein</fullName>
    </submittedName>
</protein>
<evidence type="ECO:0000313" key="2">
    <source>
        <dbReference type="EMBL" id="SEQ90122.1"/>
    </source>
</evidence>
<dbReference type="Proteomes" id="UP000198634">
    <property type="component" value="Unassembled WGS sequence"/>
</dbReference>